<evidence type="ECO:0000313" key="2">
    <source>
        <dbReference type="EMBL" id="OAQ55532.1"/>
    </source>
</evidence>
<name>A0A179ER41_ENTTH</name>
<sequence length="142" mass="16401">MEMDIINLVGKLKKEYGTADPFGISEKMGIEIRYVPFLENPKGQFQDLLGYPVILLNESLKDSEERFYICAHELGHALFHKEISSYYVSTRNSRSKSESEANCFAANLIADLYKEDTQMYPRKIEDLSRLYGLPISAYRFLI</sequence>
<comment type="caution">
    <text evidence="2">The sequence shown here is derived from an EMBL/GenBank/DDBJ whole genome shotgun (WGS) entry which is preliminary data.</text>
</comment>
<protein>
    <submittedName>
        <fullName evidence="2">Toxin</fullName>
    </submittedName>
</protein>
<dbReference type="Gene3D" id="1.10.10.2910">
    <property type="match status" value="1"/>
</dbReference>
<dbReference type="InterPro" id="IPR010359">
    <property type="entry name" value="IrrE_HExxH"/>
</dbReference>
<evidence type="ECO:0000313" key="3">
    <source>
        <dbReference type="Proteomes" id="UP000078516"/>
    </source>
</evidence>
<dbReference type="Pfam" id="PF06114">
    <property type="entry name" value="Peptidase_M78"/>
    <property type="match status" value="1"/>
</dbReference>
<dbReference type="Proteomes" id="UP000078516">
    <property type="component" value="Unassembled WGS sequence"/>
</dbReference>
<dbReference type="AlphaFoldDB" id="A0A179ER41"/>
<organism evidence="2 3">
    <name type="scientific">Enterococcus thailandicus</name>
    <dbReference type="NCBI Taxonomy" id="417368"/>
    <lineage>
        <taxon>Bacteria</taxon>
        <taxon>Bacillati</taxon>
        <taxon>Bacillota</taxon>
        <taxon>Bacilli</taxon>
        <taxon>Lactobacillales</taxon>
        <taxon>Enterococcaceae</taxon>
        <taxon>Enterococcus</taxon>
    </lineage>
</organism>
<evidence type="ECO:0000259" key="1">
    <source>
        <dbReference type="Pfam" id="PF06114"/>
    </source>
</evidence>
<accession>A0A179ER41</accession>
<dbReference type="RefSeq" id="WP_067484079.1">
    <property type="nucleotide sequence ID" value="NZ_LWMN01000013.1"/>
</dbReference>
<keyword evidence="3" id="KW-1185">Reference proteome</keyword>
<gene>
    <name evidence="2" type="ORF">A6E74_08570</name>
</gene>
<proteinExistence type="predicted"/>
<feature type="domain" description="IrrE N-terminal-like" evidence="1">
    <location>
        <begin position="26"/>
        <end position="135"/>
    </location>
</feature>
<dbReference type="EMBL" id="LWMN01000013">
    <property type="protein sequence ID" value="OAQ55532.1"/>
    <property type="molecule type" value="Genomic_DNA"/>
</dbReference>
<reference evidence="2 3" key="1">
    <citation type="submission" date="2016-04" db="EMBL/GenBank/DDBJ databases">
        <title>Draft genome of an Enterococcus thailandicus strain isolated from bovine feces.</title>
        <authorList>
            <person name="Beukers A.G."/>
            <person name="Zaheer R."/>
            <person name="Goji N."/>
            <person name="Cook S.R."/>
            <person name="Amoako K."/>
            <person name="Chaves A.V."/>
            <person name="Ward M.P."/>
            <person name="Mcallister T.A."/>
        </authorList>
    </citation>
    <scope>NUCLEOTIDE SEQUENCE [LARGE SCALE GENOMIC DNA]</scope>
    <source>
        <strain evidence="2 3">F0711D 46</strain>
    </source>
</reference>